<evidence type="ECO:0000313" key="2">
    <source>
        <dbReference type="EMBL" id="RNM40503.1"/>
    </source>
</evidence>
<reference evidence="1 3" key="1">
    <citation type="journal article" date="2018" name="Elife">
        <title>Discovery and characterization of a prevalent human gut bacterial enzyme sufficient for the inactivation of a family of plant toxins.</title>
        <authorList>
            <person name="Koppel N."/>
            <person name="Bisanz J.E."/>
            <person name="Pandelia M.E."/>
            <person name="Turnbaugh P.J."/>
            <person name="Balskus E.P."/>
        </authorList>
    </citation>
    <scope>NUCLEOTIDE SEQUENCE [LARGE SCALE GENOMIC DNA]</scope>
    <source>
        <strain evidence="1 3">DSM 16107</strain>
    </source>
</reference>
<dbReference type="EMBL" id="QICC01000078">
    <property type="protein sequence ID" value="RNM40503.1"/>
    <property type="molecule type" value="Genomic_DNA"/>
</dbReference>
<sequence length="220" mass="24394">MITESEEGARVEDVFKAAPGNQKVLITAMEACREPRTPRELDAIMDEVLRCNRSVYRPVELRALLERFGALVYEPSDEERAARAALDAGEEREPVVDEDGNLVIGALAEGVWTLSEAGAAYLDGDPVGSFAQGLFVKDAVYLLVYRLLLEFLAEGPRAKAAIDALVDAHPLVQQPRLFSGYFLGELEKADVVEWREAWQLTERGRVVLATFRAESIGEER</sequence>
<dbReference type="EMBL" id="PPTT01000021">
    <property type="protein sequence ID" value="RDB67775.1"/>
    <property type="molecule type" value="Genomic_DNA"/>
</dbReference>
<name>A0A3N0IU40_9ACTN</name>
<keyword evidence="3" id="KW-1185">Reference proteome</keyword>
<evidence type="ECO:0000313" key="1">
    <source>
        <dbReference type="EMBL" id="RDB67775.1"/>
    </source>
</evidence>
<dbReference type="AlphaFoldDB" id="A0A3N0IU40"/>
<accession>A0A3N0IU40</accession>
<evidence type="ECO:0000313" key="4">
    <source>
        <dbReference type="Proteomes" id="UP000270112"/>
    </source>
</evidence>
<dbReference type="Proteomes" id="UP000270112">
    <property type="component" value="Unassembled WGS sequence"/>
</dbReference>
<reference evidence="2" key="3">
    <citation type="journal article" date="2019" name="Microbiol. Resour. Announc.">
        <title>Draft Genome Sequences of Type Strains of Gordonibacter faecihominis, Paraeggerthella hongkongensis, Parvibacter caecicola,Slackia equolifaciens, Slackia faecicanis, and Slackia isoflavoniconvertens.</title>
        <authorList>
            <person name="Danylec N."/>
            <person name="Stoll D.A."/>
            <person name="Dotsch A."/>
            <person name="Huch M."/>
        </authorList>
    </citation>
    <scope>NUCLEOTIDE SEQUENCE</scope>
    <source>
        <strain evidence="2">DSM 16107</strain>
    </source>
</reference>
<dbReference type="Proteomes" id="UP000253817">
    <property type="component" value="Unassembled WGS sequence"/>
</dbReference>
<dbReference type="RefSeq" id="WP_114546922.1">
    <property type="nucleotide sequence ID" value="NZ_PPTT01000021.1"/>
</dbReference>
<dbReference type="OrthoDB" id="3177261at2"/>
<gene>
    <name evidence="1" type="ORF">C1876_11800</name>
    <name evidence="2" type="ORF">DMP09_14045</name>
</gene>
<proteinExistence type="predicted"/>
<reference evidence="4" key="2">
    <citation type="submission" date="2018-05" db="EMBL/GenBank/DDBJ databases">
        <title>Genome Sequencing of selected type strains of the family Eggerthellaceae.</title>
        <authorList>
            <person name="Danylec N."/>
            <person name="Stoll D.A."/>
            <person name="Doetsch A."/>
            <person name="Huch M."/>
        </authorList>
    </citation>
    <scope>NUCLEOTIDE SEQUENCE [LARGE SCALE GENOMIC DNA]</scope>
    <source>
        <strain evidence="4">DSM 16107</strain>
    </source>
</reference>
<protein>
    <submittedName>
        <fullName evidence="2">Uncharacterized protein</fullName>
    </submittedName>
</protein>
<organism evidence="2 4">
    <name type="scientific">Eggerthella sinensis</name>
    <dbReference type="NCBI Taxonomy" id="242230"/>
    <lineage>
        <taxon>Bacteria</taxon>
        <taxon>Bacillati</taxon>
        <taxon>Actinomycetota</taxon>
        <taxon>Coriobacteriia</taxon>
        <taxon>Eggerthellales</taxon>
        <taxon>Eggerthellaceae</taxon>
        <taxon>Eggerthella</taxon>
    </lineage>
</organism>
<comment type="caution">
    <text evidence="2">The sequence shown here is derived from an EMBL/GenBank/DDBJ whole genome shotgun (WGS) entry which is preliminary data.</text>
</comment>
<evidence type="ECO:0000313" key="3">
    <source>
        <dbReference type="Proteomes" id="UP000253817"/>
    </source>
</evidence>